<accession>A0A1F5JVR8</accession>
<protein>
    <recommendedName>
        <fullName evidence="11">Nucleotidyl transferase domain-containing protein</fullName>
    </recommendedName>
</protein>
<dbReference type="InterPro" id="IPR050065">
    <property type="entry name" value="GlmU-like"/>
</dbReference>
<evidence type="ECO:0000313" key="13">
    <source>
        <dbReference type="Proteomes" id="UP000176902"/>
    </source>
</evidence>
<dbReference type="AlphaFoldDB" id="A0A1F5JVR8"/>
<dbReference type="Proteomes" id="UP000176902">
    <property type="component" value="Unassembled WGS sequence"/>
</dbReference>
<evidence type="ECO:0000256" key="10">
    <source>
        <dbReference type="ARBA" id="ARBA00048493"/>
    </source>
</evidence>
<proteinExistence type="inferred from homology"/>
<dbReference type="STRING" id="1797768.A3C59_03740"/>
<dbReference type="PANTHER" id="PTHR43584">
    <property type="entry name" value="NUCLEOTIDYL TRANSFERASE"/>
    <property type="match status" value="1"/>
</dbReference>
<comment type="catalytic activity">
    <reaction evidence="10">
        <text>N-acetyl-alpha-D-glucosamine 1-phosphate + UTP + H(+) = UDP-N-acetyl-alpha-D-glucosamine + diphosphate</text>
        <dbReference type="Rhea" id="RHEA:13509"/>
        <dbReference type="ChEBI" id="CHEBI:15378"/>
        <dbReference type="ChEBI" id="CHEBI:33019"/>
        <dbReference type="ChEBI" id="CHEBI:46398"/>
        <dbReference type="ChEBI" id="CHEBI:57705"/>
        <dbReference type="ChEBI" id="CHEBI:57776"/>
        <dbReference type="EC" id="2.7.7.23"/>
    </reaction>
</comment>
<dbReference type="Gene3D" id="3.90.550.10">
    <property type="entry name" value="Spore Coat Polysaccharide Biosynthesis Protein SpsA, Chain A"/>
    <property type="match status" value="1"/>
</dbReference>
<keyword evidence="7" id="KW-0511">Multifunctional enzyme</keyword>
<evidence type="ECO:0000256" key="4">
    <source>
        <dbReference type="ARBA" id="ARBA00007947"/>
    </source>
</evidence>
<dbReference type="InterPro" id="IPR011004">
    <property type="entry name" value="Trimer_LpxA-like_sf"/>
</dbReference>
<dbReference type="GO" id="GO:0003977">
    <property type="term" value="F:UDP-N-acetylglucosamine diphosphorylase activity"/>
    <property type="evidence" value="ECO:0007669"/>
    <property type="project" value="UniProtKB-EC"/>
</dbReference>
<dbReference type="InterPro" id="IPR029044">
    <property type="entry name" value="Nucleotide-diphossugar_trans"/>
</dbReference>
<dbReference type="PANTHER" id="PTHR43584:SF8">
    <property type="entry name" value="N-ACETYLMURAMATE ALPHA-1-PHOSPHATE URIDYLYLTRANSFERASE"/>
    <property type="match status" value="1"/>
</dbReference>
<feature type="domain" description="Nucleotidyl transferase" evidence="11">
    <location>
        <begin position="2"/>
        <end position="199"/>
    </location>
</feature>
<dbReference type="SUPFAM" id="SSF53448">
    <property type="entry name" value="Nucleotide-diphospho-sugar transferases"/>
    <property type="match status" value="1"/>
</dbReference>
<comment type="caution">
    <text evidence="12">The sequence shown here is derived from an EMBL/GenBank/DDBJ whole genome shotgun (WGS) entry which is preliminary data.</text>
</comment>
<dbReference type="GO" id="GO:0019134">
    <property type="term" value="F:glucosamine-1-phosphate N-acetyltransferase activity"/>
    <property type="evidence" value="ECO:0007669"/>
    <property type="project" value="UniProtKB-EC"/>
</dbReference>
<evidence type="ECO:0000256" key="2">
    <source>
        <dbReference type="ARBA" id="ARBA00005208"/>
    </source>
</evidence>
<dbReference type="InterPro" id="IPR001451">
    <property type="entry name" value="Hexapep"/>
</dbReference>
<comment type="pathway">
    <text evidence="1">Nucleotide-sugar biosynthesis; UDP-N-acetyl-alpha-D-glucosamine biosynthesis; N-acetyl-alpha-D-glucosamine 1-phosphate from alpha-D-glucosamine 6-phosphate (route II): step 2/2.</text>
</comment>
<sequence length="435" mass="47463">MKVIVLAAGEGKRMWPIQTDKCLIPFLGKPLLYHNLKKIQEALNPEEVIITANPESKDQISKILSEVGLTGTVVIQQEPKGMHDSILSAKDLIEGEVLIVNAQDILDPEAFKKDMDGEVVLRGIKVDKYFPGGYLKVTGDSVQGIVEKPGEGNEPSDLVKLVVDYFKDGKKLVSYLEKITSDEDDHYEKAISQMISDGVEIKFISYSGTWIPLKYPWQILDITAYFLSTIEQQISSGAKVSEKAIIEGKVVIEDGAKVFEGAVIKGPCYIGKNVIVGTNTMVRESSLEEGCVTGFNSDITRSYIGANSWFHTNYIGDSVIEGDFGMGSGAVLANLRLDDHTIRVKVGDPSTSSGQEDLDSGRHKLGLTAGKGSRVGVNASTMPGVKIGSNSLVGPGVTLYDDVPDNKKILVKQEYEITDHTPALTSYDQFREKLK</sequence>
<gene>
    <name evidence="12" type="ORF">A3C59_03740</name>
</gene>
<organism evidence="12 13">
    <name type="scientific">Candidatus Daviesbacteria bacterium RIFCSPHIGHO2_02_FULL_36_13</name>
    <dbReference type="NCBI Taxonomy" id="1797768"/>
    <lineage>
        <taxon>Bacteria</taxon>
        <taxon>Candidatus Daviesiibacteriota</taxon>
    </lineage>
</organism>
<comment type="similarity">
    <text evidence="3">In the C-terminal section; belongs to the transferase hexapeptide repeat family.</text>
</comment>
<evidence type="ECO:0000256" key="3">
    <source>
        <dbReference type="ARBA" id="ARBA00007707"/>
    </source>
</evidence>
<dbReference type="Pfam" id="PF00483">
    <property type="entry name" value="NTP_transferase"/>
    <property type="match status" value="1"/>
</dbReference>
<evidence type="ECO:0000256" key="6">
    <source>
        <dbReference type="ARBA" id="ARBA00022695"/>
    </source>
</evidence>
<evidence type="ECO:0000256" key="8">
    <source>
        <dbReference type="ARBA" id="ARBA00023315"/>
    </source>
</evidence>
<reference evidence="12 13" key="1">
    <citation type="journal article" date="2016" name="Nat. Commun.">
        <title>Thousands of microbial genomes shed light on interconnected biogeochemical processes in an aquifer system.</title>
        <authorList>
            <person name="Anantharaman K."/>
            <person name="Brown C.T."/>
            <person name="Hug L.A."/>
            <person name="Sharon I."/>
            <person name="Castelle C.J."/>
            <person name="Probst A.J."/>
            <person name="Thomas B.C."/>
            <person name="Singh A."/>
            <person name="Wilkins M.J."/>
            <person name="Karaoz U."/>
            <person name="Brodie E.L."/>
            <person name="Williams K.H."/>
            <person name="Hubbard S.S."/>
            <person name="Banfield J.F."/>
        </authorList>
    </citation>
    <scope>NUCLEOTIDE SEQUENCE [LARGE SCALE GENOMIC DNA]</scope>
</reference>
<keyword evidence="8" id="KW-0012">Acyltransferase</keyword>
<name>A0A1F5JVR8_9BACT</name>
<evidence type="ECO:0000259" key="11">
    <source>
        <dbReference type="Pfam" id="PF00483"/>
    </source>
</evidence>
<keyword evidence="6" id="KW-0548">Nucleotidyltransferase</keyword>
<comment type="similarity">
    <text evidence="4">In the N-terminal section; belongs to the N-acetylglucosamine-1-phosphate uridyltransferase family.</text>
</comment>
<comment type="catalytic activity">
    <reaction evidence="9">
        <text>alpha-D-glucosamine 1-phosphate + acetyl-CoA = N-acetyl-alpha-D-glucosamine 1-phosphate + CoA + H(+)</text>
        <dbReference type="Rhea" id="RHEA:13725"/>
        <dbReference type="ChEBI" id="CHEBI:15378"/>
        <dbReference type="ChEBI" id="CHEBI:57287"/>
        <dbReference type="ChEBI" id="CHEBI:57288"/>
        <dbReference type="ChEBI" id="CHEBI:57776"/>
        <dbReference type="ChEBI" id="CHEBI:58516"/>
        <dbReference type="EC" id="2.3.1.157"/>
    </reaction>
</comment>
<keyword evidence="5" id="KW-0808">Transferase</keyword>
<dbReference type="EMBL" id="MFCV01000023">
    <property type="protein sequence ID" value="OGE32677.1"/>
    <property type="molecule type" value="Genomic_DNA"/>
</dbReference>
<dbReference type="Gene3D" id="2.160.10.10">
    <property type="entry name" value="Hexapeptide repeat proteins"/>
    <property type="match status" value="1"/>
</dbReference>
<dbReference type="Pfam" id="PF00132">
    <property type="entry name" value="Hexapep"/>
    <property type="match status" value="1"/>
</dbReference>
<dbReference type="SUPFAM" id="SSF51161">
    <property type="entry name" value="Trimeric LpxA-like enzymes"/>
    <property type="match status" value="1"/>
</dbReference>
<evidence type="ECO:0000256" key="5">
    <source>
        <dbReference type="ARBA" id="ARBA00022679"/>
    </source>
</evidence>
<dbReference type="InterPro" id="IPR005835">
    <property type="entry name" value="NTP_transferase_dom"/>
</dbReference>
<comment type="pathway">
    <text evidence="2">Nucleotide-sugar biosynthesis; UDP-N-acetyl-alpha-D-glucosamine biosynthesis; UDP-N-acetyl-alpha-D-glucosamine from N-acetyl-alpha-D-glucosamine 1-phosphate: step 1/1.</text>
</comment>
<evidence type="ECO:0000256" key="9">
    <source>
        <dbReference type="ARBA" id="ARBA00048247"/>
    </source>
</evidence>
<evidence type="ECO:0000313" key="12">
    <source>
        <dbReference type="EMBL" id="OGE32677.1"/>
    </source>
</evidence>
<evidence type="ECO:0000256" key="7">
    <source>
        <dbReference type="ARBA" id="ARBA00023268"/>
    </source>
</evidence>
<evidence type="ECO:0000256" key="1">
    <source>
        <dbReference type="ARBA" id="ARBA00005166"/>
    </source>
</evidence>